<evidence type="ECO:0000313" key="3">
    <source>
        <dbReference type="EMBL" id="MER7378452.1"/>
    </source>
</evidence>
<feature type="domain" description="Integrase catalytic" evidence="2">
    <location>
        <begin position="165"/>
        <end position="362"/>
    </location>
</feature>
<name>A0ABV1Y3L7_9ACTN</name>
<reference evidence="3 4" key="1">
    <citation type="submission" date="2024-06" db="EMBL/GenBank/DDBJ databases">
        <title>The Natural Products Discovery Center: Release of the First 8490 Sequenced Strains for Exploring Actinobacteria Biosynthetic Diversity.</title>
        <authorList>
            <person name="Kalkreuter E."/>
            <person name="Kautsar S.A."/>
            <person name="Yang D."/>
            <person name="Bader C.D."/>
            <person name="Teijaro C.N."/>
            <person name="Fluegel L."/>
            <person name="Davis C.M."/>
            <person name="Simpson J.R."/>
            <person name="Lauterbach L."/>
            <person name="Steele A.D."/>
            <person name="Gui C."/>
            <person name="Meng S."/>
            <person name="Li G."/>
            <person name="Viehrig K."/>
            <person name="Ye F."/>
            <person name="Su P."/>
            <person name="Kiefer A.F."/>
            <person name="Nichols A."/>
            <person name="Cepeda A.J."/>
            <person name="Yan W."/>
            <person name="Fan B."/>
            <person name="Jiang Y."/>
            <person name="Adhikari A."/>
            <person name="Zheng C.-J."/>
            <person name="Schuster L."/>
            <person name="Cowan T.M."/>
            <person name="Smanski M.J."/>
            <person name="Chevrette M.G."/>
            <person name="De Carvalho L.P.S."/>
            <person name="Shen B."/>
        </authorList>
    </citation>
    <scope>NUCLEOTIDE SEQUENCE [LARGE SCALE GENOMIC DNA]</scope>
    <source>
        <strain evidence="3 4">NPDC000155</strain>
    </source>
</reference>
<dbReference type="InterPro" id="IPR009004">
    <property type="entry name" value="Transposase_Mu_C"/>
</dbReference>
<dbReference type="Gene3D" id="3.30.420.10">
    <property type="entry name" value="Ribonuclease H-like superfamily/Ribonuclease H"/>
    <property type="match status" value="1"/>
</dbReference>
<feature type="region of interest" description="Disordered" evidence="1">
    <location>
        <begin position="1"/>
        <end position="29"/>
    </location>
</feature>
<accession>A0ABV1Y3L7</accession>
<evidence type="ECO:0000256" key="1">
    <source>
        <dbReference type="SAM" id="MobiDB-lite"/>
    </source>
</evidence>
<dbReference type="InterPro" id="IPR036397">
    <property type="entry name" value="RNaseH_sf"/>
</dbReference>
<dbReference type="Gene3D" id="2.30.30.130">
    <property type="entry name" value="Transposase, Mu, C-terminal"/>
    <property type="match status" value="1"/>
</dbReference>
<feature type="compositionally biased region" description="Gly residues" evidence="1">
    <location>
        <begin position="1"/>
        <end position="10"/>
    </location>
</feature>
<feature type="region of interest" description="Disordered" evidence="1">
    <location>
        <begin position="511"/>
        <end position="565"/>
    </location>
</feature>
<keyword evidence="4" id="KW-1185">Reference proteome</keyword>
<protein>
    <submittedName>
        <fullName evidence="3">Transposase family protein</fullName>
    </submittedName>
</protein>
<sequence length="565" mass="62088">MTGAFGPGEAGGHEDGPHTRGGLPSSSLSALRGPAVRRLLALRQDQKLTTRHVRLMAESLEVTERTVWRWLAAAERDEAAAAEPGARVQSKDRFSVTPEVRRLLALWKGNVAAVHRELTARAARGEGEPPPSIPTLHRAIQRDLTPGERAGLAGGERAARKHDVFLARPRGWRNQVWETDHVQAAVLVDVEGKSRRPWITWFTDCATNAITGVAVTPGDPSRESVLSALRSAVLREDPYGPFGGLPQKVRVDRGKDFLSRTVTAAFDLLDVTVEDLPAYTSHLKGTVEGLNRAVESMFLAALPGYARQPRPGKRPSRPKDEVLLSFEDFTARLLDWTRWWNTGHRPAPLRGKTPLEAWQDDPTPLRDVPAADLWTFTLEDAGTRTLTTRGVRFRRRDYVGPWMTGQAGIQVRVRFMPHHDHRIEVYHAATGRYLGSADLADQATEEQVSAVRRARSARSRRLKKDLEASQRERYAAVNQPEAPRRLGALTTAQAEAELAQSAGTALSDLAMPDLIPPAAPPADWRTPPSLVTRTAPGRPPPVPSEPAPRRPPGPAEQTTEDGDAS</sequence>
<dbReference type="InterPro" id="IPR001584">
    <property type="entry name" value="Integrase_cat-core"/>
</dbReference>
<proteinExistence type="predicted"/>
<dbReference type="Pfam" id="PF09299">
    <property type="entry name" value="Mu-transpos_C"/>
    <property type="match status" value="1"/>
</dbReference>
<dbReference type="InterPro" id="IPR015378">
    <property type="entry name" value="Transposase-like_Mu_C"/>
</dbReference>
<dbReference type="EMBL" id="JBEPFB010000024">
    <property type="protein sequence ID" value="MER7378452.1"/>
    <property type="molecule type" value="Genomic_DNA"/>
</dbReference>
<gene>
    <name evidence="3" type="ORF">ABT384_38155</name>
</gene>
<dbReference type="SUPFAM" id="SSF53098">
    <property type="entry name" value="Ribonuclease H-like"/>
    <property type="match status" value="1"/>
</dbReference>
<feature type="compositionally biased region" description="Basic and acidic residues" evidence="1">
    <location>
        <begin position="464"/>
        <end position="474"/>
    </location>
</feature>
<dbReference type="InterPro" id="IPR012337">
    <property type="entry name" value="RNaseH-like_sf"/>
</dbReference>
<feature type="compositionally biased region" description="Basic residues" evidence="1">
    <location>
        <begin position="452"/>
        <end position="463"/>
    </location>
</feature>
<dbReference type="Proteomes" id="UP001486207">
    <property type="component" value="Unassembled WGS sequence"/>
</dbReference>
<organism evidence="3 4">
    <name type="scientific">Streptomyces lanatus</name>
    <dbReference type="NCBI Taxonomy" id="66900"/>
    <lineage>
        <taxon>Bacteria</taxon>
        <taxon>Bacillati</taxon>
        <taxon>Actinomycetota</taxon>
        <taxon>Actinomycetes</taxon>
        <taxon>Kitasatosporales</taxon>
        <taxon>Streptomycetaceae</taxon>
        <taxon>Streptomyces</taxon>
    </lineage>
</organism>
<feature type="compositionally biased region" description="Pro residues" evidence="1">
    <location>
        <begin position="537"/>
        <end position="554"/>
    </location>
</feature>
<dbReference type="PROSITE" id="PS50994">
    <property type="entry name" value="INTEGRASE"/>
    <property type="match status" value="1"/>
</dbReference>
<evidence type="ECO:0000313" key="4">
    <source>
        <dbReference type="Proteomes" id="UP001486207"/>
    </source>
</evidence>
<feature type="region of interest" description="Disordered" evidence="1">
    <location>
        <begin position="452"/>
        <end position="482"/>
    </location>
</feature>
<evidence type="ECO:0000259" key="2">
    <source>
        <dbReference type="PROSITE" id="PS50994"/>
    </source>
</evidence>
<comment type="caution">
    <text evidence="3">The sequence shown here is derived from an EMBL/GenBank/DDBJ whole genome shotgun (WGS) entry which is preliminary data.</text>
</comment>